<gene>
    <name evidence="2" type="ORF">H4W81_009180</name>
</gene>
<feature type="compositionally biased region" description="Basic residues" evidence="1">
    <location>
        <begin position="43"/>
        <end position="59"/>
    </location>
</feature>
<feature type="compositionally biased region" description="Basic and acidic residues" evidence="1">
    <location>
        <begin position="60"/>
        <end position="71"/>
    </location>
</feature>
<proteinExistence type="predicted"/>
<protein>
    <submittedName>
        <fullName evidence="2">Uncharacterized protein</fullName>
    </submittedName>
</protein>
<dbReference type="Proteomes" id="UP000661607">
    <property type="component" value="Unassembled WGS sequence"/>
</dbReference>
<feature type="region of interest" description="Disordered" evidence="1">
    <location>
        <begin position="38"/>
        <end position="71"/>
    </location>
</feature>
<evidence type="ECO:0000256" key="1">
    <source>
        <dbReference type="SAM" id="MobiDB-lite"/>
    </source>
</evidence>
<organism evidence="2 3">
    <name type="scientific">Nonomuraea africana</name>
    <dbReference type="NCBI Taxonomy" id="46171"/>
    <lineage>
        <taxon>Bacteria</taxon>
        <taxon>Bacillati</taxon>
        <taxon>Actinomycetota</taxon>
        <taxon>Actinomycetes</taxon>
        <taxon>Streptosporangiales</taxon>
        <taxon>Streptosporangiaceae</taxon>
        <taxon>Nonomuraea</taxon>
    </lineage>
</organism>
<name>A0ABR9KWI5_9ACTN</name>
<dbReference type="EMBL" id="JADBEF010000001">
    <property type="protein sequence ID" value="MBE1566401.1"/>
    <property type="molecule type" value="Genomic_DNA"/>
</dbReference>
<dbReference type="RefSeq" id="WP_318782477.1">
    <property type="nucleotide sequence ID" value="NZ_BAAASY010000021.1"/>
</dbReference>
<feature type="region of interest" description="Disordered" evidence="1">
    <location>
        <begin position="1"/>
        <end position="22"/>
    </location>
</feature>
<comment type="caution">
    <text evidence="2">The sequence shown here is derived from an EMBL/GenBank/DDBJ whole genome shotgun (WGS) entry which is preliminary data.</text>
</comment>
<accession>A0ABR9KWI5</accession>
<reference evidence="2 3" key="1">
    <citation type="submission" date="2020-10" db="EMBL/GenBank/DDBJ databases">
        <title>Sequencing the genomes of 1000 actinobacteria strains.</title>
        <authorList>
            <person name="Klenk H.-P."/>
        </authorList>
    </citation>
    <scope>NUCLEOTIDE SEQUENCE [LARGE SCALE GENOMIC DNA]</scope>
    <source>
        <strain evidence="2 3">DSM 43748</strain>
    </source>
</reference>
<evidence type="ECO:0000313" key="3">
    <source>
        <dbReference type="Proteomes" id="UP000661607"/>
    </source>
</evidence>
<evidence type="ECO:0000313" key="2">
    <source>
        <dbReference type="EMBL" id="MBE1566401.1"/>
    </source>
</evidence>
<sequence>MTGAPAEHNRVHGFQRRSKGYSAGLWTHNSDGMVIQFNEVSGHPRHRRTGRRDRHGHRRSAADRRPPAVEE</sequence>
<keyword evidence="3" id="KW-1185">Reference proteome</keyword>